<organism evidence="8 9">
    <name type="scientific">Ruminococcus bovis</name>
    <dbReference type="NCBI Taxonomy" id="2564099"/>
    <lineage>
        <taxon>Bacteria</taxon>
        <taxon>Bacillati</taxon>
        <taxon>Bacillota</taxon>
        <taxon>Clostridia</taxon>
        <taxon>Eubacteriales</taxon>
        <taxon>Oscillospiraceae</taxon>
        <taxon>Ruminococcus</taxon>
    </lineage>
</organism>
<keyword evidence="4 6" id="KW-1133">Transmembrane helix</keyword>
<dbReference type="Pfam" id="PF02690">
    <property type="entry name" value="Na_Pi_cotrans"/>
    <property type="match status" value="1"/>
</dbReference>
<dbReference type="GO" id="GO:0005886">
    <property type="term" value="C:plasma membrane"/>
    <property type="evidence" value="ECO:0007669"/>
    <property type="project" value="UniProtKB-SubCell"/>
</dbReference>
<evidence type="ECO:0000256" key="5">
    <source>
        <dbReference type="ARBA" id="ARBA00023136"/>
    </source>
</evidence>
<feature type="transmembrane region" description="Helical" evidence="6">
    <location>
        <begin position="175"/>
        <end position="203"/>
    </location>
</feature>
<dbReference type="RefSeq" id="WP_138156528.1">
    <property type="nucleotide sequence ID" value="NZ_CP039381.1"/>
</dbReference>
<keyword evidence="9" id="KW-1185">Reference proteome</keyword>
<evidence type="ECO:0000256" key="6">
    <source>
        <dbReference type="SAM" id="Phobius"/>
    </source>
</evidence>
<dbReference type="Proteomes" id="UP000301475">
    <property type="component" value="Chromosome"/>
</dbReference>
<gene>
    <name evidence="8" type="ORF">E5Z56_03395</name>
</gene>
<dbReference type="GO" id="GO:0044341">
    <property type="term" value="P:sodium-dependent phosphate transport"/>
    <property type="evidence" value="ECO:0007669"/>
    <property type="project" value="InterPro"/>
</dbReference>
<dbReference type="EMBL" id="CP039381">
    <property type="protein sequence ID" value="QCT06455.1"/>
    <property type="molecule type" value="Genomic_DNA"/>
</dbReference>
<dbReference type="NCBIfam" id="NF037997">
    <property type="entry name" value="Na_Pi_symport"/>
    <property type="match status" value="1"/>
</dbReference>
<feature type="transmembrane region" description="Helical" evidence="6">
    <location>
        <begin position="288"/>
        <end position="310"/>
    </location>
</feature>
<dbReference type="AlphaFoldDB" id="A0A4P8XTW6"/>
<feature type="transmembrane region" description="Helical" evidence="6">
    <location>
        <begin position="249"/>
        <end position="268"/>
    </location>
</feature>
<keyword evidence="2" id="KW-1003">Cell membrane</keyword>
<sequence length="555" mass="60730">MDAYSIVLKVIMALGGLGLFLIGMKNMGEGLELAAGSKLRNLLEKITSNKFIAMLVGVLVTGVIQSSSATDAMVVGFANAGLMEFGQAIGVLFGAKIGTTVTSLLLAIDIKSFVPIFIFLGAIVITFFKKNNYKYYGQIAAGFGMLFLGLSLMSENLKWMGESEAFLSIADKLSFPLLGLFVGIIFTGIIQSSSASVGILMALASAGVITSLDQAVFVVFGFNVGACSAAILSSLGANRTAKQISLSNLLISCFGAIIMTLVAIFLPFTDIINYFLPAKTVGVAAQISAAHIIFNIAITVILLPCSSLIMKITKLILPDLEEEKEKMGTVYLDNRILTTPPMAVRQVEKECERLSSLARKSYDMAIKGFFDRDLSYTEKVEKNEKVIDYLTHEITRYIVKINGLDIVDEDRKIMGVMYKAIQDLERIGDHAENITECTKRMIDSKIYFTDDALNELHQLDALVIKMIDCGFEMFNTQKATPTLAETVVDTEDELDDCCNIFKENHIKRMNDGLCTAENGTIFLELLSAFERVGDHADNVAFSLPRKKLVSYANDR</sequence>
<feature type="domain" description="PhoU" evidence="7">
    <location>
        <begin position="353"/>
        <end position="437"/>
    </location>
</feature>
<evidence type="ECO:0000313" key="8">
    <source>
        <dbReference type="EMBL" id="QCT06455.1"/>
    </source>
</evidence>
<feature type="transmembrane region" description="Helical" evidence="6">
    <location>
        <begin position="215"/>
        <end position="237"/>
    </location>
</feature>
<evidence type="ECO:0000259" key="7">
    <source>
        <dbReference type="Pfam" id="PF01895"/>
    </source>
</evidence>
<accession>A0A4P8XTW6</accession>
<evidence type="ECO:0000256" key="4">
    <source>
        <dbReference type="ARBA" id="ARBA00022989"/>
    </source>
</evidence>
<comment type="subcellular location">
    <subcellularLocation>
        <location evidence="1">Cell membrane</location>
        <topology evidence="1">Multi-pass membrane protein</topology>
    </subcellularLocation>
</comment>
<dbReference type="InterPro" id="IPR026022">
    <property type="entry name" value="PhoU_dom"/>
</dbReference>
<dbReference type="OrthoDB" id="9763003at2"/>
<dbReference type="PANTHER" id="PTHR10010">
    <property type="entry name" value="SOLUTE CARRIER FAMILY 34 SODIUM PHOSPHATE , MEMBER 2-RELATED"/>
    <property type="match status" value="1"/>
</dbReference>
<dbReference type="GO" id="GO:0005436">
    <property type="term" value="F:sodium:phosphate symporter activity"/>
    <property type="evidence" value="ECO:0007669"/>
    <property type="project" value="InterPro"/>
</dbReference>
<feature type="transmembrane region" description="Helical" evidence="6">
    <location>
        <begin position="113"/>
        <end position="129"/>
    </location>
</feature>
<dbReference type="InterPro" id="IPR038078">
    <property type="entry name" value="PhoU-like_sf"/>
</dbReference>
<feature type="transmembrane region" description="Helical" evidence="6">
    <location>
        <begin position="135"/>
        <end position="154"/>
    </location>
</feature>
<protein>
    <submittedName>
        <fullName evidence="8">Na/Pi cotransporter family protein</fullName>
    </submittedName>
</protein>
<dbReference type="Pfam" id="PF01895">
    <property type="entry name" value="PhoU"/>
    <property type="match status" value="2"/>
</dbReference>
<dbReference type="InterPro" id="IPR003841">
    <property type="entry name" value="Na/Pi_transpt"/>
</dbReference>
<keyword evidence="5 6" id="KW-0472">Membrane</keyword>
<evidence type="ECO:0000313" key="9">
    <source>
        <dbReference type="Proteomes" id="UP000301475"/>
    </source>
</evidence>
<dbReference type="Gene3D" id="1.20.58.220">
    <property type="entry name" value="Phosphate transport system protein phou homolog 2, domain 2"/>
    <property type="match status" value="1"/>
</dbReference>
<keyword evidence="3 6" id="KW-0812">Transmembrane</keyword>
<evidence type="ECO:0000256" key="2">
    <source>
        <dbReference type="ARBA" id="ARBA00022475"/>
    </source>
</evidence>
<dbReference type="KEGG" id="ruj:E5Z56_03395"/>
<feature type="transmembrane region" description="Helical" evidence="6">
    <location>
        <begin position="6"/>
        <end position="25"/>
    </location>
</feature>
<dbReference type="SUPFAM" id="SSF109755">
    <property type="entry name" value="PhoU-like"/>
    <property type="match status" value="1"/>
</dbReference>
<evidence type="ECO:0000256" key="3">
    <source>
        <dbReference type="ARBA" id="ARBA00022692"/>
    </source>
</evidence>
<evidence type="ECO:0000256" key="1">
    <source>
        <dbReference type="ARBA" id="ARBA00004651"/>
    </source>
</evidence>
<proteinExistence type="predicted"/>
<reference evidence="8 9" key="1">
    <citation type="submission" date="2019-04" db="EMBL/GenBank/DDBJ databases">
        <authorList>
            <person name="Embree M."/>
            <person name="Gaffney J.R."/>
        </authorList>
    </citation>
    <scope>NUCLEOTIDE SEQUENCE [LARGE SCALE GENOMIC DNA]</scope>
    <source>
        <strain evidence="8 9">JE7A12</strain>
    </source>
</reference>
<feature type="domain" description="PhoU" evidence="7">
    <location>
        <begin position="459"/>
        <end position="540"/>
    </location>
</feature>
<dbReference type="PANTHER" id="PTHR10010:SF46">
    <property type="entry name" value="SODIUM-DEPENDENT PHOSPHATE TRANSPORT PROTEIN 2B"/>
    <property type="match status" value="1"/>
</dbReference>
<name>A0A4P8XTW6_9FIRM</name>